<dbReference type="SUPFAM" id="SSF56300">
    <property type="entry name" value="Metallo-dependent phosphatases"/>
    <property type="match status" value="1"/>
</dbReference>
<dbReference type="PANTHER" id="PTHR30337">
    <property type="entry name" value="COMPONENT OF ATP-DEPENDENT DSDNA EXONUCLEASE"/>
    <property type="match status" value="1"/>
</dbReference>
<dbReference type="Proteomes" id="UP000595320">
    <property type="component" value="Chromosome"/>
</dbReference>
<dbReference type="InterPro" id="IPR004593">
    <property type="entry name" value="SbcD"/>
</dbReference>
<dbReference type="AlphaFoldDB" id="A0A7T9Z889"/>
<dbReference type="PANTHER" id="PTHR30337:SF0">
    <property type="entry name" value="NUCLEASE SBCCD SUBUNIT D"/>
    <property type="match status" value="1"/>
</dbReference>
<keyword evidence="7" id="KW-0235">DNA replication</keyword>
<dbReference type="EMBL" id="CP068176">
    <property type="protein sequence ID" value="QQT87758.1"/>
    <property type="molecule type" value="Genomic_DNA"/>
</dbReference>
<dbReference type="InterPro" id="IPR004843">
    <property type="entry name" value="Calcineurin-like_PHP"/>
</dbReference>
<gene>
    <name evidence="7" type="primary">sbcD</name>
    <name evidence="10" type="ORF">I6I53_01700</name>
</gene>
<dbReference type="Gene3D" id="3.60.21.10">
    <property type="match status" value="1"/>
</dbReference>
<sequence length="421" mass="48995">MSSLMTVRFFHTSDWHLGQFFYNHSRHYEHEQFLTWLLEQIKQKQPHALLIAGDIFDVINPSSQAQKQLYQFLADAHQLAPHMQTLMIAGNHDSGYRIEQVEPLLEKYNAKTVGVIRWNEDKTLNLDRLILPIYDEQKQIVAWCIALPFLRSAEITGFNDQTTNSQNAIAYLHEQLIAEAKRRKTHDQAIILMSHAHMQGGETSDSERPIIIGNEEALSTTLFEDGIDYVALGHLHKPQKVGQTHIRYSGSPIPLSFSEINYKHQVVEVTFNPEQKDDPYFQFEALEIPRSVQLHKIRGELTEVMQQLKSLPSEVIESIDQREYVDIEYHTLTPPQPNLRQQFEDALPPDRYRLVRISRQYLSTENSAEQQQQIHLEPPTPEKLFQQIWEKKGYHADDEVQKDFMSLVAQAQQQLEDQHQS</sequence>
<evidence type="ECO:0000256" key="4">
    <source>
        <dbReference type="ARBA" id="ARBA00022722"/>
    </source>
</evidence>
<keyword evidence="7" id="KW-0233">DNA recombination</keyword>
<evidence type="ECO:0000256" key="3">
    <source>
        <dbReference type="ARBA" id="ARBA00013365"/>
    </source>
</evidence>
<organism evidence="10 11">
    <name type="scientific">Acinetobacter ursingii</name>
    <dbReference type="NCBI Taxonomy" id="108980"/>
    <lineage>
        <taxon>Bacteria</taxon>
        <taxon>Pseudomonadati</taxon>
        <taxon>Pseudomonadota</taxon>
        <taxon>Gammaproteobacteria</taxon>
        <taxon>Moraxellales</taxon>
        <taxon>Moraxellaceae</taxon>
        <taxon>Acinetobacter</taxon>
    </lineage>
</organism>
<evidence type="ECO:0000256" key="1">
    <source>
        <dbReference type="ARBA" id="ARBA00010555"/>
    </source>
</evidence>
<dbReference type="GO" id="GO:0008408">
    <property type="term" value="F:3'-5' exonuclease activity"/>
    <property type="evidence" value="ECO:0007669"/>
    <property type="project" value="InterPro"/>
</dbReference>
<feature type="domain" description="Calcineurin-like phosphoesterase" evidence="8">
    <location>
        <begin position="8"/>
        <end position="238"/>
    </location>
</feature>
<keyword evidence="6 7" id="KW-0269">Exonuclease</keyword>
<dbReference type="Pfam" id="PF00149">
    <property type="entry name" value="Metallophos"/>
    <property type="match status" value="1"/>
</dbReference>
<dbReference type="InterPro" id="IPR029052">
    <property type="entry name" value="Metallo-depent_PP-like"/>
</dbReference>
<proteinExistence type="inferred from homology"/>
<reference evidence="10 11" key="1">
    <citation type="submission" date="2021-01" db="EMBL/GenBank/DDBJ databases">
        <title>FDA dAtabase for Regulatory Grade micrObial Sequences (FDA-ARGOS): Supporting development and validation of Infectious Disease Dx tests.</title>
        <authorList>
            <person name="Sproer C."/>
            <person name="Gronow S."/>
            <person name="Severitt S."/>
            <person name="Schroder I."/>
            <person name="Tallon L."/>
            <person name="Sadzewicz L."/>
            <person name="Zhao X."/>
            <person name="Boylan J."/>
            <person name="Ott S."/>
            <person name="Bowen H."/>
            <person name="Vavikolanu K."/>
            <person name="Mehta A."/>
            <person name="Aluvathingal J."/>
            <person name="Nadendla S."/>
            <person name="Lowell S."/>
            <person name="Myers T."/>
            <person name="Yan Y."/>
            <person name="Sichtig H."/>
        </authorList>
    </citation>
    <scope>NUCLEOTIDE SEQUENCE [LARGE SCALE GENOMIC DNA]</scope>
    <source>
        <strain evidence="10 11">FDAARGOS_1096</strain>
    </source>
</reference>
<evidence type="ECO:0000313" key="10">
    <source>
        <dbReference type="EMBL" id="QQT87758.1"/>
    </source>
</evidence>
<dbReference type="RefSeq" id="WP_171063813.1">
    <property type="nucleotide sequence ID" value="NZ_BKXD01000016.1"/>
</dbReference>
<dbReference type="GeneID" id="66211568"/>
<feature type="domain" description="Nuclease SbcCD subunit D C-terminal" evidence="9">
    <location>
        <begin position="292"/>
        <end position="392"/>
    </location>
</feature>
<evidence type="ECO:0000256" key="6">
    <source>
        <dbReference type="ARBA" id="ARBA00022839"/>
    </source>
</evidence>
<dbReference type="InterPro" id="IPR026843">
    <property type="entry name" value="SbcD_C"/>
</dbReference>
<dbReference type="GO" id="GO:0006310">
    <property type="term" value="P:DNA recombination"/>
    <property type="evidence" value="ECO:0007669"/>
    <property type="project" value="UniProtKB-KW"/>
</dbReference>
<comment type="similarity">
    <text evidence="1 7">Belongs to the SbcD family.</text>
</comment>
<evidence type="ECO:0000256" key="7">
    <source>
        <dbReference type="RuleBase" id="RU363069"/>
    </source>
</evidence>
<comment type="function">
    <text evidence="7">SbcCD cleaves DNA hairpin structures. These structures can inhibit DNA replication and are intermediates in certain DNA recombination reactions. The complex acts as a 3'-&gt;5' double strand exonuclease that can open hairpins. It also has a 5' single-strand endonuclease activity.</text>
</comment>
<accession>A0A7T9Z889</accession>
<name>A0A7T9Z889_9GAMM</name>
<keyword evidence="5 7" id="KW-0378">Hydrolase</keyword>
<dbReference type="CDD" id="cd00840">
    <property type="entry name" value="MPP_Mre11_N"/>
    <property type="match status" value="1"/>
</dbReference>
<dbReference type="InterPro" id="IPR041796">
    <property type="entry name" value="Mre11_N"/>
</dbReference>
<dbReference type="NCBIfam" id="TIGR00619">
    <property type="entry name" value="sbcd"/>
    <property type="match status" value="1"/>
</dbReference>
<keyword evidence="7" id="KW-0255">Endonuclease</keyword>
<dbReference type="GO" id="GO:0004519">
    <property type="term" value="F:endonuclease activity"/>
    <property type="evidence" value="ECO:0007669"/>
    <property type="project" value="UniProtKB-KW"/>
</dbReference>
<evidence type="ECO:0000313" key="11">
    <source>
        <dbReference type="Proteomes" id="UP000595320"/>
    </source>
</evidence>
<evidence type="ECO:0000259" key="8">
    <source>
        <dbReference type="Pfam" id="PF00149"/>
    </source>
</evidence>
<keyword evidence="4 7" id="KW-0540">Nuclease</keyword>
<evidence type="ECO:0000256" key="2">
    <source>
        <dbReference type="ARBA" id="ARBA00011322"/>
    </source>
</evidence>
<dbReference type="InterPro" id="IPR050535">
    <property type="entry name" value="DNA_Repair-Maintenance_Comp"/>
</dbReference>
<evidence type="ECO:0000259" key="9">
    <source>
        <dbReference type="Pfam" id="PF12320"/>
    </source>
</evidence>
<dbReference type="GO" id="GO:0006260">
    <property type="term" value="P:DNA replication"/>
    <property type="evidence" value="ECO:0007669"/>
    <property type="project" value="UniProtKB-KW"/>
</dbReference>
<evidence type="ECO:0000256" key="5">
    <source>
        <dbReference type="ARBA" id="ARBA00022801"/>
    </source>
</evidence>
<dbReference type="Pfam" id="PF12320">
    <property type="entry name" value="SbcD_C"/>
    <property type="match status" value="1"/>
</dbReference>
<comment type="subunit">
    <text evidence="2 7">Heterodimer of SbcC and SbcD.</text>
</comment>
<protein>
    <recommendedName>
        <fullName evidence="3 7">Nuclease SbcCD subunit D</fullName>
    </recommendedName>
</protein>